<dbReference type="EnsemblMetazoa" id="CLYHEMT000257.1">
    <property type="protein sequence ID" value="CLYHEMP000257.1"/>
    <property type="gene ID" value="CLYHEMG000257"/>
</dbReference>
<dbReference type="AlphaFoldDB" id="A0A7M5WHY7"/>
<dbReference type="Pfam" id="PF06419">
    <property type="entry name" value="COG6_N"/>
    <property type="match status" value="1"/>
</dbReference>
<evidence type="ECO:0000256" key="8">
    <source>
        <dbReference type="ARBA" id="ARBA00023034"/>
    </source>
</evidence>
<dbReference type="OrthoDB" id="272987at2759"/>
<dbReference type="PANTHER" id="PTHR21506:SF0">
    <property type="entry name" value="CONSERVED OLIGOMERIC GOLGI COMPLEX SUBUNIT 6"/>
    <property type="match status" value="1"/>
</dbReference>
<keyword evidence="8 11" id="KW-0333">Golgi apparatus</keyword>
<evidence type="ECO:0000256" key="2">
    <source>
        <dbReference type="ARBA" id="ARBA00004395"/>
    </source>
</evidence>
<name>A0A7M5WHY7_9CNID</name>
<evidence type="ECO:0000256" key="9">
    <source>
        <dbReference type="ARBA" id="ARBA00023136"/>
    </source>
</evidence>
<evidence type="ECO:0000256" key="10">
    <source>
        <dbReference type="ARBA" id="ARBA00031348"/>
    </source>
</evidence>
<dbReference type="GO" id="GO:0017119">
    <property type="term" value="C:Golgi transport complex"/>
    <property type="evidence" value="ECO:0007669"/>
    <property type="project" value="UniProtKB-UniRule"/>
</dbReference>
<dbReference type="RefSeq" id="XP_066918584.1">
    <property type="nucleotide sequence ID" value="XM_067062483.1"/>
</dbReference>
<comment type="function">
    <text evidence="1 11">Required for normal Golgi function.</text>
</comment>
<dbReference type="InterPro" id="IPR010490">
    <property type="entry name" value="COG6"/>
</dbReference>
<keyword evidence="7 11" id="KW-0653">Protein transport</keyword>
<keyword evidence="9 11" id="KW-0472">Membrane</keyword>
<comment type="subcellular location">
    <subcellularLocation>
        <location evidence="2 11">Golgi apparatus membrane</location>
        <topology evidence="2 11">Peripheral membrane protein</topology>
    </subcellularLocation>
</comment>
<dbReference type="Proteomes" id="UP000594262">
    <property type="component" value="Unplaced"/>
</dbReference>
<dbReference type="GO" id="GO:0015031">
    <property type="term" value="P:protein transport"/>
    <property type="evidence" value="ECO:0007669"/>
    <property type="project" value="UniProtKB-KW"/>
</dbReference>
<dbReference type="GeneID" id="136805905"/>
<comment type="subunit">
    <text evidence="4">Component of the conserved oligomeric Golgi complex which is composed of eight different subunits and is required for normal Golgi morphology and localization.</text>
</comment>
<evidence type="ECO:0000256" key="7">
    <source>
        <dbReference type="ARBA" id="ARBA00022927"/>
    </source>
</evidence>
<feature type="domain" description="Conserved Oligomeric Golgi complex subunit 6 C-terminal" evidence="13">
    <location>
        <begin position="188"/>
        <end position="627"/>
    </location>
</feature>
<evidence type="ECO:0000256" key="6">
    <source>
        <dbReference type="ARBA" id="ARBA00022448"/>
    </source>
</evidence>
<evidence type="ECO:0000256" key="5">
    <source>
        <dbReference type="ARBA" id="ARBA00020973"/>
    </source>
</evidence>
<accession>A0A7M5WHY7</accession>
<evidence type="ECO:0000256" key="4">
    <source>
        <dbReference type="ARBA" id="ARBA00011166"/>
    </source>
</evidence>
<evidence type="ECO:0000313" key="15">
    <source>
        <dbReference type="Proteomes" id="UP000594262"/>
    </source>
</evidence>
<protein>
    <recommendedName>
        <fullName evidence="5 11">Conserved oligomeric Golgi complex subunit 6</fullName>
        <shortName evidence="11">COG complex subunit 6</shortName>
    </recommendedName>
    <alternativeName>
        <fullName evidence="10 11">Component of oligomeric Golgi complex 6</fullName>
    </alternativeName>
</protein>
<evidence type="ECO:0000259" key="13">
    <source>
        <dbReference type="Pfam" id="PF20653"/>
    </source>
</evidence>
<keyword evidence="15" id="KW-1185">Reference proteome</keyword>
<dbReference type="SMART" id="SM01087">
    <property type="entry name" value="COG6"/>
    <property type="match status" value="1"/>
</dbReference>
<dbReference type="Pfam" id="PF20653">
    <property type="entry name" value="COG6_C"/>
    <property type="match status" value="1"/>
</dbReference>
<evidence type="ECO:0000256" key="1">
    <source>
        <dbReference type="ARBA" id="ARBA00003627"/>
    </source>
</evidence>
<evidence type="ECO:0000256" key="3">
    <source>
        <dbReference type="ARBA" id="ARBA00011023"/>
    </source>
</evidence>
<dbReference type="GO" id="GO:0000139">
    <property type="term" value="C:Golgi membrane"/>
    <property type="evidence" value="ECO:0007669"/>
    <property type="project" value="UniProtKB-SubCell"/>
</dbReference>
<evidence type="ECO:0000259" key="12">
    <source>
        <dbReference type="Pfam" id="PF06419"/>
    </source>
</evidence>
<feature type="domain" description="Conserved oligomeric complex COG6 N-terminal" evidence="12">
    <location>
        <begin position="43"/>
        <end position="155"/>
    </location>
</feature>
<dbReference type="PANTHER" id="PTHR21506">
    <property type="entry name" value="COMPONENT OF OLIGOMERIC GOLGI COMPLEX 6"/>
    <property type="match status" value="1"/>
</dbReference>
<comment type="similarity">
    <text evidence="3 11">Belongs to the COG6 family.</text>
</comment>
<reference evidence="14" key="1">
    <citation type="submission" date="2021-01" db="UniProtKB">
        <authorList>
            <consortium name="EnsemblMetazoa"/>
        </authorList>
    </citation>
    <scope>IDENTIFICATION</scope>
</reference>
<dbReference type="InterPro" id="IPR048369">
    <property type="entry name" value="COG6_C"/>
</dbReference>
<sequence length="628" mass="71368">MAEQSQEISQQPQQQNPLTRKLKKILNTRLDNDKELVDALKALSSFFGENTLRARRNLRGDVEKRSLEISEQFESQFKEVKTKLDEISTDIMSMNKCCVEMMDRLKNSKESTADLISKTTHLQNERKELELKGTIADAFLDRFQLTQNEIKALRASKENVVSEEYFNALARCKQIHQDCRLLLRSKQQTAGLEIMESMALYQETAYEKLYRWAQEECRSMTNDMPDISGALCKSIEALQDRQVLLRYTLDELGAARRTAVVRCFIDALTRGGAGGTPRPIELYSHDPVRYVGDILAWLHQAVAGEKELLQSLLRRTNIKEHKPMILEVLNHIMEGICQPFKVRVEQVITSDPGASILFKLGNLMKFYGETLANLFENETSTIVTCIEEMHHLSQQMFFNNLSFHGSKLVEKMDLPPPDLSPSQVVNETLSLLKEVLSSHDTAVSSVSEQQSAYEKIMNCLLDPLLQCCMVAANRMNSADSATYMINCLHNVETCLGVFEFTDVKLDVLSTQIAIHVETLAKEQVEFILERSTLATLCEATKNLGETIDQQTVKSTMGMFDQFLANPDSLNLPQLELLRATRLRESIRSKGLRSIEETYGELYQSLTTTFNIPTNLITRTPEHIKQLLS</sequence>
<proteinExistence type="inferred from homology"/>
<dbReference type="GO" id="GO:0006891">
    <property type="term" value="P:intra-Golgi vesicle-mediated transport"/>
    <property type="evidence" value="ECO:0007669"/>
    <property type="project" value="UniProtKB-UniRule"/>
</dbReference>
<organism evidence="14 15">
    <name type="scientific">Clytia hemisphaerica</name>
    <dbReference type="NCBI Taxonomy" id="252671"/>
    <lineage>
        <taxon>Eukaryota</taxon>
        <taxon>Metazoa</taxon>
        <taxon>Cnidaria</taxon>
        <taxon>Hydrozoa</taxon>
        <taxon>Hydroidolina</taxon>
        <taxon>Leptothecata</taxon>
        <taxon>Obeliida</taxon>
        <taxon>Clytiidae</taxon>
        <taxon>Clytia</taxon>
    </lineage>
</organism>
<evidence type="ECO:0000256" key="11">
    <source>
        <dbReference type="RuleBase" id="RU365075"/>
    </source>
</evidence>
<dbReference type="InterPro" id="IPR048368">
    <property type="entry name" value="COG6_N"/>
</dbReference>
<evidence type="ECO:0000313" key="14">
    <source>
        <dbReference type="EnsemblMetazoa" id="CLYHEMP000257.1"/>
    </source>
</evidence>
<keyword evidence="6 11" id="KW-0813">Transport</keyword>